<dbReference type="GeneID" id="81360971"/>
<comment type="catalytic activity">
    <reaction evidence="10">
        <text>a primary alcohol + NADP(+) = an aldehyde + NADPH + H(+)</text>
        <dbReference type="Rhea" id="RHEA:15937"/>
        <dbReference type="ChEBI" id="CHEBI:15378"/>
        <dbReference type="ChEBI" id="CHEBI:15734"/>
        <dbReference type="ChEBI" id="CHEBI:17478"/>
        <dbReference type="ChEBI" id="CHEBI:57783"/>
        <dbReference type="ChEBI" id="CHEBI:58349"/>
        <dbReference type="EC" id="1.1.1.2"/>
    </reaction>
    <physiologicalReaction direction="left-to-right" evidence="10">
        <dbReference type="Rhea" id="RHEA:15938"/>
    </physiologicalReaction>
    <physiologicalReaction direction="right-to-left" evidence="10">
        <dbReference type="Rhea" id="RHEA:15939"/>
    </physiologicalReaction>
</comment>
<evidence type="ECO:0000256" key="9">
    <source>
        <dbReference type="ARBA" id="ARBA00024074"/>
    </source>
</evidence>
<organism evidence="13 14">
    <name type="scientific">Penicillium argentinense</name>
    <dbReference type="NCBI Taxonomy" id="1131581"/>
    <lineage>
        <taxon>Eukaryota</taxon>
        <taxon>Fungi</taxon>
        <taxon>Dikarya</taxon>
        <taxon>Ascomycota</taxon>
        <taxon>Pezizomycotina</taxon>
        <taxon>Eurotiomycetes</taxon>
        <taxon>Eurotiomycetidae</taxon>
        <taxon>Eurotiales</taxon>
        <taxon>Aspergillaceae</taxon>
        <taxon>Penicillium</taxon>
    </lineage>
</organism>
<comment type="cofactor">
    <cofactor evidence="1 11">
        <name>Zn(2+)</name>
        <dbReference type="ChEBI" id="CHEBI:29105"/>
    </cofactor>
</comment>
<evidence type="ECO:0000256" key="1">
    <source>
        <dbReference type="ARBA" id="ARBA00001947"/>
    </source>
</evidence>
<dbReference type="SMART" id="SM00829">
    <property type="entry name" value="PKS_ER"/>
    <property type="match status" value="1"/>
</dbReference>
<keyword evidence="7" id="KW-0521">NADP</keyword>
<dbReference type="InterPro" id="IPR013154">
    <property type="entry name" value="ADH-like_N"/>
</dbReference>
<keyword evidence="5 11" id="KW-0479">Metal-binding</keyword>
<evidence type="ECO:0000256" key="6">
    <source>
        <dbReference type="ARBA" id="ARBA00022833"/>
    </source>
</evidence>
<feature type="domain" description="Enoyl reductase (ER)" evidence="12">
    <location>
        <begin position="19"/>
        <end position="350"/>
    </location>
</feature>
<dbReference type="Gene3D" id="3.90.180.10">
    <property type="entry name" value="Medium-chain alcohol dehydrogenases, catalytic domain"/>
    <property type="match status" value="1"/>
</dbReference>
<evidence type="ECO:0000256" key="8">
    <source>
        <dbReference type="ARBA" id="ARBA00023002"/>
    </source>
</evidence>
<evidence type="ECO:0000256" key="5">
    <source>
        <dbReference type="ARBA" id="ARBA00022723"/>
    </source>
</evidence>
<dbReference type="EC" id="1.1.1.2" evidence="9"/>
<dbReference type="GO" id="GO:0006066">
    <property type="term" value="P:alcohol metabolic process"/>
    <property type="evidence" value="ECO:0007669"/>
    <property type="project" value="UniProtKB-ARBA"/>
</dbReference>
<dbReference type="InterPro" id="IPR020843">
    <property type="entry name" value="ER"/>
</dbReference>
<reference evidence="13" key="1">
    <citation type="submission" date="2022-11" db="EMBL/GenBank/DDBJ databases">
        <authorList>
            <person name="Petersen C."/>
        </authorList>
    </citation>
    <scope>NUCLEOTIDE SEQUENCE</scope>
    <source>
        <strain evidence="13">IBT 30761</strain>
    </source>
</reference>
<keyword evidence="14" id="KW-1185">Reference proteome</keyword>
<keyword evidence="4" id="KW-0597">Phosphoprotein</keyword>
<name>A0A9W9EZG6_9EURO</name>
<dbReference type="SUPFAM" id="SSF51735">
    <property type="entry name" value="NAD(P)-binding Rossmann-fold domains"/>
    <property type="match status" value="1"/>
</dbReference>
<evidence type="ECO:0000256" key="3">
    <source>
        <dbReference type="ARBA" id="ARBA00011738"/>
    </source>
</evidence>
<dbReference type="InterPro" id="IPR013149">
    <property type="entry name" value="ADH-like_C"/>
</dbReference>
<dbReference type="OrthoDB" id="1879366at2759"/>
<dbReference type="InterPro" id="IPR036291">
    <property type="entry name" value="NAD(P)-bd_dom_sf"/>
</dbReference>
<dbReference type="RefSeq" id="XP_056472798.1">
    <property type="nucleotide sequence ID" value="XM_056621992.1"/>
</dbReference>
<comment type="caution">
    <text evidence="13">The sequence shown here is derived from an EMBL/GenBank/DDBJ whole genome shotgun (WGS) entry which is preliminary data.</text>
</comment>
<evidence type="ECO:0000259" key="12">
    <source>
        <dbReference type="SMART" id="SM00829"/>
    </source>
</evidence>
<dbReference type="EMBL" id="JAPQKI010000009">
    <property type="protein sequence ID" value="KAJ5090817.1"/>
    <property type="molecule type" value="Genomic_DNA"/>
</dbReference>
<dbReference type="Gene3D" id="3.40.50.720">
    <property type="entry name" value="NAD(P)-binding Rossmann-like Domain"/>
    <property type="match status" value="1"/>
</dbReference>
<accession>A0A9W9EZG6</accession>
<evidence type="ECO:0000256" key="2">
    <source>
        <dbReference type="ARBA" id="ARBA00008072"/>
    </source>
</evidence>
<gene>
    <name evidence="13" type="ORF">N7532_009501</name>
</gene>
<dbReference type="InterPro" id="IPR011032">
    <property type="entry name" value="GroES-like_sf"/>
</dbReference>
<sequence>MGYPDTFEGFMVTSHAKWSDFVKQEFKPKPLGTRDVEISIEACGVCGSDVHTITGGWGEAKLPVCVGHEVVGKVVNVGPQASTVKIGDRVGVGAQVWACLECDVCKSGNENYCPQQVDTYNCYYPDNTMAYGGYASHIRAHEYFVFAIPDNIESSLAAPMLCAGITSYSPLSRAKIGPGKRVGVVGIGGLGHFGILFAAAMGAEVYAISHSPKKEADAKALGAKGFISTKSEGWNEPWKFSFDFILNTTDATDRFDITAYFSTLKINGTFHTVGISDKGFPPLKTQDMMGTGCSISASHIGSREEVQEMLKLASSQKIKSWVETIDISQEGCKAAVEKVYNGDARYRVTLIGYDKVFGKRV</sequence>
<dbReference type="PROSITE" id="PS00059">
    <property type="entry name" value="ADH_ZINC"/>
    <property type="match status" value="1"/>
</dbReference>
<evidence type="ECO:0000313" key="14">
    <source>
        <dbReference type="Proteomes" id="UP001149074"/>
    </source>
</evidence>
<protein>
    <recommendedName>
        <fullName evidence="9">alcohol dehydrogenase (NADP(+))</fullName>
        <ecNumber evidence="9">1.1.1.2</ecNumber>
    </recommendedName>
</protein>
<dbReference type="CDD" id="cd05283">
    <property type="entry name" value="CAD1"/>
    <property type="match status" value="1"/>
</dbReference>
<dbReference type="AlphaFoldDB" id="A0A9W9EZG6"/>
<keyword evidence="8" id="KW-0560">Oxidoreductase</keyword>
<evidence type="ECO:0000256" key="11">
    <source>
        <dbReference type="RuleBase" id="RU361277"/>
    </source>
</evidence>
<dbReference type="GO" id="GO:0008106">
    <property type="term" value="F:alcohol dehydrogenase (NADP+) activity"/>
    <property type="evidence" value="ECO:0007669"/>
    <property type="project" value="UniProtKB-EC"/>
</dbReference>
<dbReference type="InterPro" id="IPR002328">
    <property type="entry name" value="ADH_Zn_CS"/>
</dbReference>
<proteinExistence type="inferred from homology"/>
<keyword evidence="6 11" id="KW-0862">Zinc</keyword>
<dbReference type="FunFam" id="3.40.50.720:FF:000158">
    <property type="entry name" value="Zinc-binding alcohol dehydrogenase"/>
    <property type="match status" value="1"/>
</dbReference>
<evidence type="ECO:0000313" key="13">
    <source>
        <dbReference type="EMBL" id="KAJ5090817.1"/>
    </source>
</evidence>
<dbReference type="InterPro" id="IPR047109">
    <property type="entry name" value="CAD-like"/>
</dbReference>
<comment type="similarity">
    <text evidence="2 11">Belongs to the zinc-containing alcohol dehydrogenase family.</text>
</comment>
<dbReference type="Pfam" id="PF00107">
    <property type="entry name" value="ADH_zinc_N"/>
    <property type="match status" value="1"/>
</dbReference>
<evidence type="ECO:0000256" key="7">
    <source>
        <dbReference type="ARBA" id="ARBA00022857"/>
    </source>
</evidence>
<evidence type="ECO:0000256" key="10">
    <source>
        <dbReference type="ARBA" id="ARBA00050997"/>
    </source>
</evidence>
<dbReference type="SUPFAM" id="SSF50129">
    <property type="entry name" value="GroES-like"/>
    <property type="match status" value="1"/>
</dbReference>
<reference evidence="13" key="2">
    <citation type="journal article" date="2023" name="IMA Fungus">
        <title>Comparative genomic study of the Penicillium genus elucidates a diverse pangenome and 15 lateral gene transfer events.</title>
        <authorList>
            <person name="Petersen C."/>
            <person name="Sorensen T."/>
            <person name="Nielsen M.R."/>
            <person name="Sondergaard T.E."/>
            <person name="Sorensen J.L."/>
            <person name="Fitzpatrick D.A."/>
            <person name="Frisvad J.C."/>
            <person name="Nielsen K.L."/>
        </authorList>
    </citation>
    <scope>NUCLEOTIDE SEQUENCE</scope>
    <source>
        <strain evidence="13">IBT 30761</strain>
    </source>
</reference>
<dbReference type="Proteomes" id="UP001149074">
    <property type="component" value="Unassembled WGS sequence"/>
</dbReference>
<evidence type="ECO:0000256" key="4">
    <source>
        <dbReference type="ARBA" id="ARBA00022553"/>
    </source>
</evidence>
<dbReference type="PANTHER" id="PTHR42683">
    <property type="entry name" value="ALDEHYDE REDUCTASE"/>
    <property type="match status" value="1"/>
</dbReference>
<dbReference type="Pfam" id="PF08240">
    <property type="entry name" value="ADH_N"/>
    <property type="match status" value="1"/>
</dbReference>
<comment type="subunit">
    <text evidence="3">Homodimer.</text>
</comment>
<dbReference type="GO" id="GO:0008270">
    <property type="term" value="F:zinc ion binding"/>
    <property type="evidence" value="ECO:0007669"/>
    <property type="project" value="InterPro"/>
</dbReference>